<evidence type="ECO:0000313" key="1">
    <source>
        <dbReference type="EMBL" id="MPN39436.1"/>
    </source>
</evidence>
<dbReference type="AlphaFoldDB" id="A0A645HLM5"/>
<dbReference type="EMBL" id="VSSQ01095249">
    <property type="protein sequence ID" value="MPN39436.1"/>
    <property type="molecule type" value="Genomic_DNA"/>
</dbReference>
<organism evidence="1">
    <name type="scientific">bioreactor metagenome</name>
    <dbReference type="NCBI Taxonomy" id="1076179"/>
    <lineage>
        <taxon>unclassified sequences</taxon>
        <taxon>metagenomes</taxon>
        <taxon>ecological metagenomes</taxon>
    </lineage>
</organism>
<proteinExistence type="predicted"/>
<name>A0A645HLM5_9ZZZZ</name>
<gene>
    <name evidence="1" type="ORF">SDC9_186964</name>
</gene>
<comment type="caution">
    <text evidence="1">The sequence shown here is derived from an EMBL/GenBank/DDBJ whole genome shotgun (WGS) entry which is preliminary data.</text>
</comment>
<sequence length="91" mass="10359">MVDVGPLLPVHLNAHKPVVQNAGRLLVLKRLPLHHVAPMAGGIPDGKENRLVFLPRLFERLLPPWMPVHRVISVLQQVGRFFMDQFIGRFI</sequence>
<protein>
    <submittedName>
        <fullName evidence="1">Uncharacterized protein</fullName>
    </submittedName>
</protein>
<reference evidence="1" key="1">
    <citation type="submission" date="2019-08" db="EMBL/GenBank/DDBJ databases">
        <authorList>
            <person name="Kucharzyk K."/>
            <person name="Murdoch R.W."/>
            <person name="Higgins S."/>
            <person name="Loffler F."/>
        </authorList>
    </citation>
    <scope>NUCLEOTIDE SEQUENCE</scope>
</reference>
<accession>A0A645HLM5</accession>